<keyword evidence="1" id="KW-0812">Transmembrane</keyword>
<protein>
    <submittedName>
        <fullName evidence="2">Uncharacterized protein</fullName>
    </submittedName>
</protein>
<keyword evidence="3" id="KW-1185">Reference proteome</keyword>
<feature type="transmembrane region" description="Helical" evidence="1">
    <location>
        <begin position="395"/>
        <end position="416"/>
    </location>
</feature>
<evidence type="ECO:0000313" key="2">
    <source>
        <dbReference type="EMBL" id="KAF4472814.1"/>
    </source>
</evidence>
<dbReference type="Proteomes" id="UP000554235">
    <property type="component" value="Unassembled WGS sequence"/>
</dbReference>
<sequence length="421" mass="47321">MDGLRALARSKVQSYGRFSELHTATRSFSAIRIFTYPAQDPEYEQHSVLEGDVSKPLDDPKQKGQHANATLKLIIIPRDDVEIIKMSGDNFLKLYDAYNIDPYTLNYICQNWYGFDSSNVTYRGANTFFLGTVMYALVFSFNPTTMTTSAILLPKNSNGFGTGLSASNEFQVILEKYKDKIYSPITLILVALIHQTQWIDRALYAQLGAIRHAESKSGYGPYNGRSIVEIETLTEVSADMGILLVTLSNKARHQEIATSVLEFLEGSIKSDAKTYEVPKVMKDACDEAYRPVLAILKQQLKGGCMTTKYLQERTQSQSTVVDLFLSLANHFTNSSLTQIYSLLTHEDAIISIDQGSSMKTIAILTMVFLPGTFLATLWAVPSLQWDQSPVIQGNFWVYWVFSLPFTALVLAIWYGLTRYEK</sequence>
<keyword evidence="1" id="KW-1133">Transmembrane helix</keyword>
<dbReference type="Gene3D" id="1.20.58.340">
    <property type="entry name" value="Magnesium transport protein CorA, transmembrane region"/>
    <property type="match status" value="1"/>
</dbReference>
<evidence type="ECO:0000313" key="3">
    <source>
        <dbReference type="Proteomes" id="UP000554235"/>
    </source>
</evidence>
<reference evidence="2 3" key="1">
    <citation type="submission" date="2020-01" db="EMBL/GenBank/DDBJ databases">
        <title>Identification and distribution of gene clusters putatively required for synthesis of sphingolipid metabolism inhibitors in phylogenetically diverse species of the filamentous fungus Fusarium.</title>
        <authorList>
            <person name="Kim H.-S."/>
            <person name="Busman M."/>
            <person name="Brown D.W."/>
            <person name="Divon H."/>
            <person name="Uhlig S."/>
            <person name="Proctor R.H."/>
        </authorList>
    </citation>
    <scope>NUCLEOTIDE SEQUENCE [LARGE SCALE GENOMIC DNA]</scope>
    <source>
        <strain evidence="2 3">NRRL 20459</strain>
    </source>
</reference>
<keyword evidence="1" id="KW-0472">Membrane</keyword>
<evidence type="ECO:0000256" key="1">
    <source>
        <dbReference type="SAM" id="Phobius"/>
    </source>
</evidence>
<comment type="caution">
    <text evidence="2">The sequence shown here is derived from an EMBL/GenBank/DDBJ whole genome shotgun (WGS) entry which is preliminary data.</text>
</comment>
<gene>
    <name evidence="2" type="ORF">FALBO_295</name>
</gene>
<dbReference type="AlphaFoldDB" id="A0A8H4PIE3"/>
<accession>A0A8H4PIE3</accession>
<dbReference type="OrthoDB" id="3561681at2759"/>
<name>A0A8H4PIE3_9HYPO</name>
<dbReference type="EMBL" id="JAADYS010000036">
    <property type="protein sequence ID" value="KAF4472814.1"/>
    <property type="molecule type" value="Genomic_DNA"/>
</dbReference>
<feature type="transmembrane region" description="Helical" evidence="1">
    <location>
        <begin position="361"/>
        <end position="380"/>
    </location>
</feature>
<proteinExistence type="predicted"/>
<organism evidence="2 3">
    <name type="scientific">Fusarium albosuccineum</name>
    <dbReference type="NCBI Taxonomy" id="1237068"/>
    <lineage>
        <taxon>Eukaryota</taxon>
        <taxon>Fungi</taxon>
        <taxon>Dikarya</taxon>
        <taxon>Ascomycota</taxon>
        <taxon>Pezizomycotina</taxon>
        <taxon>Sordariomycetes</taxon>
        <taxon>Hypocreomycetidae</taxon>
        <taxon>Hypocreales</taxon>
        <taxon>Nectriaceae</taxon>
        <taxon>Fusarium</taxon>
        <taxon>Fusarium decemcellulare species complex</taxon>
    </lineage>
</organism>